<protein>
    <submittedName>
        <fullName evidence="2">Uncharacterized protein</fullName>
    </submittedName>
</protein>
<feature type="compositionally biased region" description="Basic residues" evidence="1">
    <location>
        <begin position="139"/>
        <end position="148"/>
    </location>
</feature>
<keyword evidence="3" id="KW-1185">Reference proteome</keyword>
<dbReference type="AlphaFoldDB" id="A0A074X6K9"/>
<feature type="compositionally biased region" description="Basic and acidic residues" evidence="1">
    <location>
        <begin position="1"/>
        <end position="13"/>
    </location>
</feature>
<reference evidence="2 3" key="1">
    <citation type="journal article" date="2014" name="BMC Genomics">
        <title>Genome sequencing of four Aureobasidium pullulans varieties: biotechnological potential, stress tolerance, and description of new species.</title>
        <authorList>
            <person name="Gostin Ar C."/>
            <person name="Ohm R.A."/>
            <person name="Kogej T."/>
            <person name="Sonjak S."/>
            <person name="Turk M."/>
            <person name="Zajc J."/>
            <person name="Zalar P."/>
            <person name="Grube M."/>
            <person name="Sun H."/>
            <person name="Han J."/>
            <person name="Sharma A."/>
            <person name="Chiniquy J."/>
            <person name="Ngan C.Y."/>
            <person name="Lipzen A."/>
            <person name="Barry K."/>
            <person name="Grigoriev I.V."/>
            <person name="Gunde-Cimerman N."/>
        </authorList>
    </citation>
    <scope>NUCLEOTIDE SEQUENCE [LARGE SCALE GENOMIC DNA]</scope>
    <source>
        <strain evidence="2 3">CBS 147.97</strain>
    </source>
</reference>
<dbReference type="RefSeq" id="XP_013424460.1">
    <property type="nucleotide sequence ID" value="XM_013569006.1"/>
</dbReference>
<feature type="compositionally biased region" description="Polar residues" evidence="1">
    <location>
        <begin position="113"/>
        <end position="123"/>
    </location>
</feature>
<gene>
    <name evidence="2" type="ORF">M436DRAFT_84825</name>
</gene>
<dbReference type="GeneID" id="25417418"/>
<proteinExistence type="predicted"/>
<feature type="compositionally biased region" description="Basic and acidic residues" evidence="1">
    <location>
        <begin position="89"/>
        <end position="99"/>
    </location>
</feature>
<feature type="region of interest" description="Disordered" evidence="1">
    <location>
        <begin position="1"/>
        <end position="211"/>
    </location>
</feature>
<evidence type="ECO:0000313" key="2">
    <source>
        <dbReference type="EMBL" id="KEQ70231.1"/>
    </source>
</evidence>
<evidence type="ECO:0000256" key="1">
    <source>
        <dbReference type="SAM" id="MobiDB-lite"/>
    </source>
</evidence>
<feature type="compositionally biased region" description="Polar residues" evidence="1">
    <location>
        <begin position="202"/>
        <end position="211"/>
    </location>
</feature>
<evidence type="ECO:0000313" key="3">
    <source>
        <dbReference type="Proteomes" id="UP000027730"/>
    </source>
</evidence>
<dbReference type="OrthoDB" id="3940654at2759"/>
<organism evidence="2 3">
    <name type="scientific">Aureobasidium namibiae CBS 147.97</name>
    <dbReference type="NCBI Taxonomy" id="1043004"/>
    <lineage>
        <taxon>Eukaryota</taxon>
        <taxon>Fungi</taxon>
        <taxon>Dikarya</taxon>
        <taxon>Ascomycota</taxon>
        <taxon>Pezizomycotina</taxon>
        <taxon>Dothideomycetes</taxon>
        <taxon>Dothideomycetidae</taxon>
        <taxon>Dothideales</taxon>
        <taxon>Saccotheciaceae</taxon>
        <taxon>Aureobasidium</taxon>
    </lineage>
</organism>
<dbReference type="Proteomes" id="UP000027730">
    <property type="component" value="Unassembled WGS sequence"/>
</dbReference>
<name>A0A074X6K9_9PEZI</name>
<feature type="compositionally biased region" description="Basic and acidic residues" evidence="1">
    <location>
        <begin position="51"/>
        <end position="61"/>
    </location>
</feature>
<dbReference type="EMBL" id="KL584718">
    <property type="protein sequence ID" value="KEQ70231.1"/>
    <property type="molecule type" value="Genomic_DNA"/>
</dbReference>
<sequence>MPLWKDHPKEIREGWVGGDFPSPFGRCPAAAWPPKPQDNQEQRPSSKKSKKKEDKEDEYKSRSWIKRALRLGETTPPRPGSYEFDAEQDALRKLKAESKKTHKPKATGRIFCNQRQEMTSQVDQEGRPVVPNSVDATRRPGRSTACRRPRAEPITSHWTAGLGVGGPGAGSRPPIIQQPAGREGHRPEVDSSGTNKALGGAPTTSRGYHYQ</sequence>
<accession>A0A074X6K9</accession>
<dbReference type="HOGENOM" id="CLU_1447390_0_0_1"/>